<evidence type="ECO:0000256" key="8">
    <source>
        <dbReference type="RuleBase" id="RU000585"/>
    </source>
</evidence>
<proteinExistence type="inferred from homology"/>
<keyword evidence="7 8" id="KW-0663">Pyridoxal phosphate</keyword>
<evidence type="ECO:0000256" key="1">
    <source>
        <dbReference type="ARBA" id="ARBA00001528"/>
    </source>
</evidence>
<dbReference type="InterPro" id="IPR015422">
    <property type="entry name" value="PyrdxlP-dep_Trfase_small"/>
</dbReference>
<evidence type="ECO:0000256" key="7">
    <source>
        <dbReference type="ARBA" id="ARBA00022898"/>
    </source>
</evidence>
<name>A0A8H5HGV6_9AGAR</name>
<dbReference type="GO" id="GO:0019264">
    <property type="term" value="P:glycine biosynthetic process from serine"/>
    <property type="evidence" value="ECO:0007669"/>
    <property type="project" value="InterPro"/>
</dbReference>
<organism evidence="10 11">
    <name type="scientific">Tricholomella constricta</name>
    <dbReference type="NCBI Taxonomy" id="117010"/>
    <lineage>
        <taxon>Eukaryota</taxon>
        <taxon>Fungi</taxon>
        <taxon>Dikarya</taxon>
        <taxon>Basidiomycota</taxon>
        <taxon>Agaricomycotina</taxon>
        <taxon>Agaricomycetes</taxon>
        <taxon>Agaricomycetidae</taxon>
        <taxon>Agaricales</taxon>
        <taxon>Tricholomatineae</taxon>
        <taxon>Lyophyllaceae</taxon>
        <taxon>Tricholomella</taxon>
    </lineage>
</organism>
<evidence type="ECO:0000256" key="3">
    <source>
        <dbReference type="ARBA" id="ARBA00004777"/>
    </source>
</evidence>
<dbReference type="EMBL" id="JAACJP010000007">
    <property type="protein sequence ID" value="KAF5383020.1"/>
    <property type="molecule type" value="Genomic_DNA"/>
</dbReference>
<dbReference type="CDD" id="cd00378">
    <property type="entry name" value="SHMT"/>
    <property type="match status" value="1"/>
</dbReference>
<dbReference type="OrthoDB" id="10265628at2759"/>
<protein>
    <recommendedName>
        <fullName evidence="8">Serine hydroxymethyltransferase</fullName>
        <ecNumber evidence="8">2.1.2.1</ecNumber>
    </recommendedName>
</protein>
<evidence type="ECO:0000256" key="6">
    <source>
        <dbReference type="ARBA" id="ARBA00022679"/>
    </source>
</evidence>
<comment type="caution">
    <text evidence="10">The sequence shown here is derived from an EMBL/GenBank/DDBJ whole genome shotgun (WGS) entry which is preliminary data.</text>
</comment>
<comment type="function">
    <text evidence="8">Interconversion of serine and glycine.</text>
</comment>
<reference evidence="10 11" key="1">
    <citation type="journal article" date="2020" name="ISME J.">
        <title>Uncovering the hidden diversity of litter-decomposition mechanisms in mushroom-forming fungi.</title>
        <authorList>
            <person name="Floudas D."/>
            <person name="Bentzer J."/>
            <person name="Ahren D."/>
            <person name="Johansson T."/>
            <person name="Persson P."/>
            <person name="Tunlid A."/>
        </authorList>
    </citation>
    <scope>NUCLEOTIDE SEQUENCE [LARGE SCALE GENOMIC DNA]</scope>
    <source>
        <strain evidence="10 11">CBS 661.87</strain>
    </source>
</reference>
<evidence type="ECO:0000313" key="10">
    <source>
        <dbReference type="EMBL" id="KAF5383020.1"/>
    </source>
</evidence>
<accession>A0A8H5HGV6</accession>
<comment type="pathway">
    <text evidence="3 8">One-carbon metabolism; tetrahydrofolate interconversion.</text>
</comment>
<comment type="cofactor">
    <cofactor evidence="2 8">
        <name>pyridoxal 5'-phosphate</name>
        <dbReference type="ChEBI" id="CHEBI:597326"/>
    </cofactor>
</comment>
<dbReference type="PANTHER" id="PTHR11680:SF35">
    <property type="entry name" value="SERINE HYDROXYMETHYLTRANSFERASE 1"/>
    <property type="match status" value="1"/>
</dbReference>
<keyword evidence="6 8" id="KW-0808">Transferase</keyword>
<keyword evidence="11" id="KW-1185">Reference proteome</keyword>
<dbReference type="GO" id="GO:0030170">
    <property type="term" value="F:pyridoxal phosphate binding"/>
    <property type="evidence" value="ECO:0007669"/>
    <property type="project" value="InterPro"/>
</dbReference>
<comment type="catalytic activity">
    <reaction evidence="1 8">
        <text>(6R)-5,10-methylene-5,6,7,8-tetrahydrofolate + glycine + H2O = (6S)-5,6,7,8-tetrahydrofolate + L-serine</text>
        <dbReference type="Rhea" id="RHEA:15481"/>
        <dbReference type="ChEBI" id="CHEBI:15377"/>
        <dbReference type="ChEBI" id="CHEBI:15636"/>
        <dbReference type="ChEBI" id="CHEBI:33384"/>
        <dbReference type="ChEBI" id="CHEBI:57305"/>
        <dbReference type="ChEBI" id="CHEBI:57453"/>
        <dbReference type="EC" id="2.1.2.1"/>
    </reaction>
</comment>
<sequence>MKHLPDELIREILSPALQISLKDFTDTSFVSPFFRFSLSTSTYLLVCKSWLRVATPLLYNVVVLRSTAQAKALERALSGNPLLGTFIKKLRLEGAFGSSIYRIIAHAENITHLWLSLSLVTGDSVSGLCRGLPLMNPTHVIASDPDVFSIEGRNSPTRKLIDTLSLCIEKWSALETFEYPYMDFRSAKAYALVDGMKNSSSLKAVVLQHPQAHVLLCRTLLENRSIRTIRIAFKSTGDPLKDASAIRISRQLEPQFQQNEYFGGRVFLEYPDNETIDDTPDVPIQVPLQLRKCNPSFVPLQSTPMDIRKKIWNRILYFAMFVDEEEIGFVSRGGERTHLNESENSTRFGILLVSKLFHQLGRPHYYRCLIITSTSQLRHYAEILDSAPYLATHVRSIYIDLPFANFTAAAIHKLISRTSKLLRLASPTIYAPRETRDVIKSPILTYRAFTTLATTAGSTLLQLSDLPIPPVNGRKPAAPLFSFTALRHLEWNTPTSLVFDPATVPRDALANLEFLSCNSPNDTFLTLLGHMNLPALRHVSFPRLRETPGMDEFLDTHGSKLLFLETDFAHGVLTTCPSLRELCITGPAQYDSFVPHQTLRKITFTKKLSPLVRTPITIPAARFSSRKMATANTPDFNKVLYAPLAEIDPEVKNIIDKETWRQFTGLELIASENLTSNATMEANGSILTNKYSEGLPNARYYGGNEYIDELEILCRKRALQAFNLDPAKWGVNVQPYSGSTANFAALTALIQPNDRLMGLGLPDGGHLTHGYYTAKKKMTASSIYFQSFPYAIHPETNLIDYDTLASQAKIFKPRLIICGASAYPRDWDYGKLKATADKEGAWLMADIAHTSGLIAAQELNSPFEYCDVVTTTTHKTLRGPRAGLIFFRKDLENAKDLEKRVNDAVFPACQGGPHNNTIAAVATSLLQVSQPSWRAYAKQVISNARTLAEALVAHGYKLQTSGTDNHLVLWDLRPIGLTGSKVEKVCDLMGITINKNAVSGDASAQVPGGIRIGTSALTSRDMREDDIKVVADFLHRAVQLSLLLQKEAGTKLLKDFVRVATTQEEGKQGFAQVKQLRDEVRVFASKWPLPGVDVSTLQKPTGLIEH</sequence>
<feature type="domain" description="Serine hydroxymethyltransferase-like" evidence="9">
    <location>
        <begin position="644"/>
        <end position="1033"/>
    </location>
</feature>
<dbReference type="InterPro" id="IPR015421">
    <property type="entry name" value="PyrdxlP-dep_Trfase_major"/>
</dbReference>
<dbReference type="InterPro" id="IPR001085">
    <property type="entry name" value="Ser_HO-MeTrfase"/>
</dbReference>
<evidence type="ECO:0000256" key="2">
    <source>
        <dbReference type="ARBA" id="ARBA00001933"/>
    </source>
</evidence>
<keyword evidence="5 8" id="KW-0554">One-carbon metabolism</keyword>
<dbReference type="NCBIfam" id="NF000586">
    <property type="entry name" value="PRK00011.1"/>
    <property type="match status" value="1"/>
</dbReference>
<dbReference type="PANTHER" id="PTHR11680">
    <property type="entry name" value="SERINE HYDROXYMETHYLTRANSFERASE"/>
    <property type="match status" value="1"/>
</dbReference>
<dbReference type="InterPro" id="IPR019798">
    <property type="entry name" value="Ser_HO-MeTrfase_PLP_BS"/>
</dbReference>
<dbReference type="GO" id="GO:0035999">
    <property type="term" value="P:tetrahydrofolate interconversion"/>
    <property type="evidence" value="ECO:0007669"/>
    <property type="project" value="UniProtKB-UniPathway"/>
</dbReference>
<dbReference type="UniPathway" id="UPA00193"/>
<evidence type="ECO:0000256" key="5">
    <source>
        <dbReference type="ARBA" id="ARBA00022563"/>
    </source>
</evidence>
<dbReference type="AlphaFoldDB" id="A0A8H5HGV6"/>
<dbReference type="Proteomes" id="UP000565441">
    <property type="component" value="Unassembled WGS sequence"/>
</dbReference>
<dbReference type="InterPro" id="IPR015424">
    <property type="entry name" value="PyrdxlP-dep_Trfase"/>
</dbReference>
<evidence type="ECO:0000313" key="11">
    <source>
        <dbReference type="Proteomes" id="UP000565441"/>
    </source>
</evidence>
<dbReference type="Gene3D" id="3.40.640.10">
    <property type="entry name" value="Type I PLP-dependent aspartate aminotransferase-like (Major domain)"/>
    <property type="match status" value="1"/>
</dbReference>
<dbReference type="GO" id="GO:0005739">
    <property type="term" value="C:mitochondrion"/>
    <property type="evidence" value="ECO:0007669"/>
    <property type="project" value="TreeGrafter"/>
</dbReference>
<gene>
    <name evidence="10" type="ORF">D9615_005080</name>
</gene>
<evidence type="ECO:0000256" key="4">
    <source>
        <dbReference type="ARBA" id="ARBA00006376"/>
    </source>
</evidence>
<dbReference type="FunFam" id="3.40.640.10:FF:000097">
    <property type="entry name" value="Serine hydroxymethyltransferase"/>
    <property type="match status" value="1"/>
</dbReference>
<dbReference type="HAMAP" id="MF_00051">
    <property type="entry name" value="SHMT"/>
    <property type="match status" value="1"/>
</dbReference>
<comment type="similarity">
    <text evidence="4 8">Belongs to the SHMT family.</text>
</comment>
<dbReference type="InterPro" id="IPR049943">
    <property type="entry name" value="Ser_HO-MeTrfase-like"/>
</dbReference>
<dbReference type="SUPFAM" id="SSF53383">
    <property type="entry name" value="PLP-dependent transferases"/>
    <property type="match status" value="1"/>
</dbReference>
<dbReference type="PROSITE" id="PS00096">
    <property type="entry name" value="SHMT"/>
    <property type="match status" value="1"/>
</dbReference>
<dbReference type="GO" id="GO:0004372">
    <property type="term" value="F:glycine hydroxymethyltransferase activity"/>
    <property type="evidence" value="ECO:0007669"/>
    <property type="project" value="UniProtKB-EC"/>
</dbReference>
<dbReference type="Pfam" id="PF00464">
    <property type="entry name" value="SHMT"/>
    <property type="match status" value="1"/>
</dbReference>
<dbReference type="InterPro" id="IPR039429">
    <property type="entry name" value="SHMT-like_dom"/>
</dbReference>
<evidence type="ECO:0000259" key="9">
    <source>
        <dbReference type="Pfam" id="PF00464"/>
    </source>
</evidence>
<dbReference type="EC" id="2.1.2.1" evidence="8"/>
<dbReference type="Gene3D" id="3.90.1150.10">
    <property type="entry name" value="Aspartate Aminotransferase, domain 1"/>
    <property type="match status" value="1"/>
</dbReference>